<organism evidence="1 2">
    <name type="scientific">Albibacterium bauzanense</name>
    <dbReference type="NCBI Taxonomy" id="653929"/>
    <lineage>
        <taxon>Bacteria</taxon>
        <taxon>Pseudomonadati</taxon>
        <taxon>Bacteroidota</taxon>
        <taxon>Sphingobacteriia</taxon>
        <taxon>Sphingobacteriales</taxon>
        <taxon>Sphingobacteriaceae</taxon>
        <taxon>Albibacterium</taxon>
    </lineage>
</organism>
<accession>A0A4R1M1C8</accession>
<dbReference type="AlphaFoldDB" id="A0A4R1M1C8"/>
<sequence length="93" mass="11159">MEKDFKELLRLLQIKSLNELLFFENGKLKGYHDLYVFKYKMRNFCEIVYSAAANLTNNFTIDQIISAFRKLTLDMVYSLTNKQELLRYVAKYK</sequence>
<gene>
    <name evidence="1" type="ORF">C8N28_0308</name>
</gene>
<evidence type="ECO:0000313" key="2">
    <source>
        <dbReference type="Proteomes" id="UP000294616"/>
    </source>
</evidence>
<protein>
    <submittedName>
        <fullName evidence="1">Uncharacterized protein</fullName>
    </submittedName>
</protein>
<comment type="caution">
    <text evidence="1">The sequence shown here is derived from an EMBL/GenBank/DDBJ whole genome shotgun (WGS) entry which is preliminary data.</text>
</comment>
<proteinExistence type="predicted"/>
<dbReference type="Proteomes" id="UP000294616">
    <property type="component" value="Unassembled WGS sequence"/>
</dbReference>
<evidence type="ECO:0000313" key="1">
    <source>
        <dbReference type="EMBL" id="TCK85012.1"/>
    </source>
</evidence>
<reference evidence="1 2" key="1">
    <citation type="submission" date="2019-03" db="EMBL/GenBank/DDBJ databases">
        <title>Genomic Encyclopedia of Archaeal and Bacterial Type Strains, Phase II (KMG-II): from individual species to whole genera.</title>
        <authorList>
            <person name="Goeker M."/>
        </authorList>
    </citation>
    <scope>NUCLEOTIDE SEQUENCE [LARGE SCALE GENOMIC DNA]</scope>
    <source>
        <strain evidence="1 2">DSM 22554</strain>
    </source>
</reference>
<name>A0A4R1M1C8_9SPHI</name>
<dbReference type="EMBL" id="SMGO01000001">
    <property type="protein sequence ID" value="TCK85012.1"/>
    <property type="molecule type" value="Genomic_DNA"/>
</dbReference>
<dbReference type="RefSeq" id="WP_132220866.1">
    <property type="nucleotide sequence ID" value="NZ_SMGO01000001.1"/>
</dbReference>
<keyword evidence="2" id="KW-1185">Reference proteome</keyword>